<proteinExistence type="predicted"/>
<reference evidence="1" key="1">
    <citation type="journal article" date="2023" name="Insect Mol. Biol.">
        <title>Genome sequencing provides insights into the evolution of gene families encoding plant cell wall-degrading enzymes in longhorned beetles.</title>
        <authorList>
            <person name="Shin N.R."/>
            <person name="Okamura Y."/>
            <person name="Kirsch R."/>
            <person name="Pauchet Y."/>
        </authorList>
    </citation>
    <scope>NUCLEOTIDE SEQUENCE</scope>
    <source>
        <strain evidence="1">AMC_N1</strain>
    </source>
</reference>
<protein>
    <submittedName>
        <fullName evidence="1">Uncharacterized protein</fullName>
    </submittedName>
</protein>
<accession>A0AAV8X7J3</accession>
<gene>
    <name evidence="1" type="ORF">NQ318_004980</name>
</gene>
<dbReference type="Proteomes" id="UP001162162">
    <property type="component" value="Unassembled WGS sequence"/>
</dbReference>
<dbReference type="EMBL" id="JAPWTK010001025">
    <property type="protein sequence ID" value="KAJ8934550.1"/>
    <property type="molecule type" value="Genomic_DNA"/>
</dbReference>
<sequence>MCPNKQYYSTIQNCTPTIHPQLCTSKRTEQSLQNKEYFYTNYFSDSIHIFPNRYYFVKIRIKSLKFNIFNFLLYDLTHPANVTKVTKI</sequence>
<name>A0AAV8X7J3_9CUCU</name>
<organism evidence="1 2">
    <name type="scientific">Aromia moschata</name>
    <dbReference type="NCBI Taxonomy" id="1265417"/>
    <lineage>
        <taxon>Eukaryota</taxon>
        <taxon>Metazoa</taxon>
        <taxon>Ecdysozoa</taxon>
        <taxon>Arthropoda</taxon>
        <taxon>Hexapoda</taxon>
        <taxon>Insecta</taxon>
        <taxon>Pterygota</taxon>
        <taxon>Neoptera</taxon>
        <taxon>Endopterygota</taxon>
        <taxon>Coleoptera</taxon>
        <taxon>Polyphaga</taxon>
        <taxon>Cucujiformia</taxon>
        <taxon>Chrysomeloidea</taxon>
        <taxon>Cerambycidae</taxon>
        <taxon>Cerambycinae</taxon>
        <taxon>Callichromatini</taxon>
        <taxon>Aromia</taxon>
    </lineage>
</organism>
<evidence type="ECO:0000313" key="2">
    <source>
        <dbReference type="Proteomes" id="UP001162162"/>
    </source>
</evidence>
<comment type="caution">
    <text evidence="1">The sequence shown here is derived from an EMBL/GenBank/DDBJ whole genome shotgun (WGS) entry which is preliminary data.</text>
</comment>
<evidence type="ECO:0000313" key="1">
    <source>
        <dbReference type="EMBL" id="KAJ8934550.1"/>
    </source>
</evidence>
<keyword evidence="2" id="KW-1185">Reference proteome</keyword>
<dbReference type="AlphaFoldDB" id="A0AAV8X7J3"/>